<dbReference type="KEGG" id="bbae:FRD01_02650"/>
<dbReference type="PANTHER" id="PTHR43834">
    <property type="entry name" value="GTPASE DER"/>
    <property type="match status" value="1"/>
</dbReference>
<name>A0A5B8XKR2_9DELT</name>
<feature type="binding site" evidence="8">
    <location>
        <begin position="119"/>
        <end position="122"/>
    </location>
    <ligand>
        <name>GTP</name>
        <dbReference type="ChEBI" id="CHEBI:37565"/>
        <label>1</label>
    </ligand>
</feature>
<comment type="similarity">
    <text evidence="1 8 9 10">Belongs to the TRAFAC class TrmE-Era-EngA-EngB-Septin-like GTPase superfamily. EngA (Der) GTPase family.</text>
</comment>
<evidence type="ECO:0000256" key="6">
    <source>
        <dbReference type="ARBA" id="ARBA00023134"/>
    </source>
</evidence>
<dbReference type="Gene3D" id="3.40.50.300">
    <property type="entry name" value="P-loop containing nucleotide triphosphate hydrolases"/>
    <property type="match status" value="2"/>
</dbReference>
<organism evidence="12 13">
    <name type="scientific">Microvenator marinus</name>
    <dbReference type="NCBI Taxonomy" id="2600177"/>
    <lineage>
        <taxon>Bacteria</taxon>
        <taxon>Deltaproteobacteria</taxon>
        <taxon>Bradymonadales</taxon>
        <taxon>Microvenatoraceae</taxon>
        <taxon>Microvenator</taxon>
    </lineage>
</organism>
<keyword evidence="3 8" id="KW-0690">Ribosome biogenesis</keyword>
<feature type="domain" description="EngA-type G" evidence="11">
    <location>
        <begin position="176"/>
        <end position="351"/>
    </location>
</feature>
<dbReference type="GO" id="GO:0005525">
    <property type="term" value="F:GTP binding"/>
    <property type="evidence" value="ECO:0007669"/>
    <property type="project" value="UniProtKB-UniRule"/>
</dbReference>
<protein>
    <recommendedName>
        <fullName evidence="2 8">GTPase Der</fullName>
    </recommendedName>
    <alternativeName>
        <fullName evidence="7 8">GTP-binding protein EngA</fullName>
    </alternativeName>
</protein>
<dbReference type="SUPFAM" id="SSF52540">
    <property type="entry name" value="P-loop containing nucleoside triphosphate hydrolases"/>
    <property type="match status" value="2"/>
</dbReference>
<dbReference type="EMBL" id="CP042467">
    <property type="protein sequence ID" value="QED26175.1"/>
    <property type="molecule type" value="Genomic_DNA"/>
</dbReference>
<evidence type="ECO:0000313" key="12">
    <source>
        <dbReference type="EMBL" id="QED26175.1"/>
    </source>
</evidence>
<dbReference type="RefSeq" id="WP_146957391.1">
    <property type="nucleotide sequence ID" value="NZ_CP042467.1"/>
</dbReference>
<dbReference type="InterPro" id="IPR031166">
    <property type="entry name" value="G_ENGA"/>
</dbReference>
<keyword evidence="5 8" id="KW-0547">Nucleotide-binding</keyword>
<dbReference type="Pfam" id="PF14714">
    <property type="entry name" value="KH_dom-like"/>
    <property type="match status" value="1"/>
</dbReference>
<gene>
    <name evidence="8" type="primary">der</name>
    <name evidence="12" type="ORF">FRD01_02650</name>
</gene>
<feature type="binding site" evidence="8">
    <location>
        <begin position="182"/>
        <end position="189"/>
    </location>
    <ligand>
        <name>GTP</name>
        <dbReference type="ChEBI" id="CHEBI:37565"/>
        <label>2</label>
    </ligand>
</feature>
<dbReference type="FunFam" id="3.40.50.300:FF:000040">
    <property type="entry name" value="GTPase Der"/>
    <property type="match status" value="1"/>
</dbReference>
<dbReference type="CDD" id="cd01895">
    <property type="entry name" value="EngA2"/>
    <property type="match status" value="1"/>
</dbReference>
<dbReference type="Pfam" id="PF01926">
    <property type="entry name" value="MMR_HSR1"/>
    <property type="match status" value="2"/>
</dbReference>
<dbReference type="PANTHER" id="PTHR43834:SF6">
    <property type="entry name" value="GTPASE DER"/>
    <property type="match status" value="1"/>
</dbReference>
<dbReference type="PRINTS" id="PR00326">
    <property type="entry name" value="GTP1OBG"/>
</dbReference>
<evidence type="ECO:0000256" key="10">
    <source>
        <dbReference type="RuleBase" id="RU004481"/>
    </source>
</evidence>
<keyword evidence="4 10" id="KW-0677">Repeat</keyword>
<evidence type="ECO:0000313" key="13">
    <source>
        <dbReference type="Proteomes" id="UP000321595"/>
    </source>
</evidence>
<dbReference type="InterPro" id="IPR016484">
    <property type="entry name" value="GTPase_Der"/>
</dbReference>
<dbReference type="NCBIfam" id="TIGR03594">
    <property type="entry name" value="GTPase_EngA"/>
    <property type="match status" value="1"/>
</dbReference>
<keyword evidence="13" id="KW-1185">Reference proteome</keyword>
<dbReference type="InterPro" id="IPR015946">
    <property type="entry name" value="KH_dom-like_a/b"/>
</dbReference>
<evidence type="ECO:0000256" key="3">
    <source>
        <dbReference type="ARBA" id="ARBA00022517"/>
    </source>
</evidence>
<dbReference type="AlphaFoldDB" id="A0A5B8XKR2"/>
<dbReference type="FunFam" id="3.40.50.300:FF:000057">
    <property type="entry name" value="GTPase Der"/>
    <property type="match status" value="1"/>
</dbReference>
<comment type="subunit">
    <text evidence="8">Associates with the 50S ribosomal subunit.</text>
</comment>
<dbReference type="InterPro" id="IPR027417">
    <property type="entry name" value="P-loop_NTPase"/>
</dbReference>
<proteinExistence type="inferred from homology"/>
<evidence type="ECO:0000256" key="7">
    <source>
        <dbReference type="ARBA" id="ARBA00032345"/>
    </source>
</evidence>
<dbReference type="InterPro" id="IPR032859">
    <property type="entry name" value="KH_dom-like"/>
</dbReference>
<evidence type="ECO:0000256" key="2">
    <source>
        <dbReference type="ARBA" id="ARBA00020953"/>
    </source>
</evidence>
<sequence length="443" mass="50162">MRSMIAIVGRPNVGKSRLFNRLTESQRAIVLDYEGVTRDRQYGDAEWYGRYYTLVDTGGFVPVTEEPLLNLMRDQARLAIEEADIIIFMMDGKQGLTAADMQIAELLRNSTKPIFYVVNKIDAYQRKEEAIAEFYSLGSDLYAVSAEHGHGLDNLMDSVANLIEPGEPELKEEVFARVAVVGKPNAGKSSTVNALLGESRLLTSDIPGTTRDAVDTMISWNEREYLVIDTAGLRKKSSISEKLEEWSVVQAIRSIDRADVALLVLDATEGVTTQDKKIASVVDGRGRACVILVNKWDIVEKDTNTAGEYVKVIREEMPFLSYAPILFVSAKTGQRVQKILGEVDRVFEQYQRRVSTGELNRFLAHILEKHSPPVYQNKKLKFYYVSQVAVRPPRFAFMVSNPKGVAPAYRKYIENQIREEYGFEGTPIKTVMRERRRRDLRQS</sequence>
<feature type="binding site" evidence="8">
    <location>
        <begin position="229"/>
        <end position="233"/>
    </location>
    <ligand>
        <name>GTP</name>
        <dbReference type="ChEBI" id="CHEBI:37565"/>
        <label>2</label>
    </ligand>
</feature>
<evidence type="ECO:0000256" key="9">
    <source>
        <dbReference type="PROSITE-ProRule" id="PRU01049"/>
    </source>
</evidence>
<dbReference type="PIRSF" id="PIRSF006485">
    <property type="entry name" value="GTP-binding_EngA"/>
    <property type="match status" value="1"/>
</dbReference>
<feature type="binding site" evidence="8">
    <location>
        <begin position="9"/>
        <end position="16"/>
    </location>
    <ligand>
        <name>GTP</name>
        <dbReference type="ChEBI" id="CHEBI:37565"/>
        <label>1</label>
    </ligand>
</feature>
<dbReference type="GO" id="GO:0043022">
    <property type="term" value="F:ribosome binding"/>
    <property type="evidence" value="ECO:0007669"/>
    <property type="project" value="TreeGrafter"/>
</dbReference>
<dbReference type="Gene3D" id="3.30.300.20">
    <property type="match status" value="1"/>
</dbReference>
<dbReference type="Proteomes" id="UP000321595">
    <property type="component" value="Chromosome"/>
</dbReference>
<feature type="domain" description="EngA-type G" evidence="11">
    <location>
        <begin position="3"/>
        <end position="167"/>
    </location>
</feature>
<dbReference type="GO" id="GO:0042254">
    <property type="term" value="P:ribosome biogenesis"/>
    <property type="evidence" value="ECO:0007669"/>
    <property type="project" value="UniProtKB-KW"/>
</dbReference>
<dbReference type="OrthoDB" id="9805918at2"/>
<reference evidence="12 13" key="1">
    <citation type="submission" date="2019-08" db="EMBL/GenBank/DDBJ databases">
        <authorList>
            <person name="Liang Q."/>
        </authorList>
    </citation>
    <scope>NUCLEOTIDE SEQUENCE [LARGE SCALE GENOMIC DNA]</scope>
    <source>
        <strain evidence="12 13">V1718</strain>
    </source>
</reference>
<keyword evidence="6 8" id="KW-0342">GTP-binding</keyword>
<evidence type="ECO:0000259" key="11">
    <source>
        <dbReference type="PROSITE" id="PS51712"/>
    </source>
</evidence>
<accession>A0A5B8XKR2</accession>
<feature type="binding site" evidence="8">
    <location>
        <begin position="294"/>
        <end position="297"/>
    </location>
    <ligand>
        <name>GTP</name>
        <dbReference type="ChEBI" id="CHEBI:37565"/>
        <label>2</label>
    </ligand>
</feature>
<dbReference type="CDD" id="cd01894">
    <property type="entry name" value="EngA1"/>
    <property type="match status" value="1"/>
</dbReference>
<evidence type="ECO:0000256" key="5">
    <source>
        <dbReference type="ARBA" id="ARBA00022741"/>
    </source>
</evidence>
<evidence type="ECO:0000256" key="4">
    <source>
        <dbReference type="ARBA" id="ARBA00022737"/>
    </source>
</evidence>
<comment type="function">
    <text evidence="8 10">GTPase that plays an essential role in the late steps of ribosome biogenesis.</text>
</comment>
<evidence type="ECO:0000256" key="1">
    <source>
        <dbReference type="ARBA" id="ARBA00008279"/>
    </source>
</evidence>
<evidence type="ECO:0000256" key="8">
    <source>
        <dbReference type="HAMAP-Rule" id="MF_00195"/>
    </source>
</evidence>
<dbReference type="InterPro" id="IPR005225">
    <property type="entry name" value="Small_GTP-bd"/>
</dbReference>
<dbReference type="PROSITE" id="PS51712">
    <property type="entry name" value="G_ENGA"/>
    <property type="match status" value="2"/>
</dbReference>
<feature type="binding site" evidence="8">
    <location>
        <begin position="56"/>
        <end position="60"/>
    </location>
    <ligand>
        <name>GTP</name>
        <dbReference type="ChEBI" id="CHEBI:37565"/>
        <label>1</label>
    </ligand>
</feature>
<dbReference type="HAMAP" id="MF_00195">
    <property type="entry name" value="GTPase_Der"/>
    <property type="match status" value="1"/>
</dbReference>
<dbReference type="InterPro" id="IPR006073">
    <property type="entry name" value="GTP-bd"/>
</dbReference>
<dbReference type="NCBIfam" id="TIGR00231">
    <property type="entry name" value="small_GTP"/>
    <property type="match status" value="2"/>
</dbReference>
<dbReference type="FunFam" id="3.30.300.20:FF:000004">
    <property type="entry name" value="GTPase Der"/>
    <property type="match status" value="1"/>
</dbReference>